<feature type="transmembrane region" description="Helical" evidence="5">
    <location>
        <begin position="201"/>
        <end position="221"/>
    </location>
</feature>
<evidence type="ECO:0000256" key="1">
    <source>
        <dbReference type="ARBA" id="ARBA00004141"/>
    </source>
</evidence>
<feature type="transmembrane region" description="Helical" evidence="5">
    <location>
        <begin position="114"/>
        <end position="134"/>
    </location>
</feature>
<dbReference type="EMBL" id="AOMD01000023">
    <property type="protein sequence ID" value="EMA44474.1"/>
    <property type="molecule type" value="Genomic_DNA"/>
</dbReference>
<evidence type="ECO:0000313" key="8">
    <source>
        <dbReference type="Proteomes" id="UP000011669"/>
    </source>
</evidence>
<evidence type="ECO:0000256" key="5">
    <source>
        <dbReference type="SAM" id="Phobius"/>
    </source>
</evidence>
<evidence type="ECO:0000256" key="2">
    <source>
        <dbReference type="ARBA" id="ARBA00022692"/>
    </source>
</evidence>
<protein>
    <submittedName>
        <fullName evidence="7">Transport protein (Drug/metabolite family transporter)</fullName>
    </submittedName>
</protein>
<sequence>MVFLAAVGFGTIGIFGKLATAAGLNNATLLTVRFAAATALLVGYLVVRDHAPRPNRRQFATMAGLGIPYAVLTGAFFWGLVYIPAGLATITLYTYPVYVYAVSTVALDESLTPLKGVALVLALSGVVLIVGLDTAGVDPVGLALVSIAAIGYAAYTTGSRLAVDDMNADQLATGAIATTGVCMFTYGVATGRLFVPTTVEQWAIIAGLAIVGTVAPILLFVNGLRYVEASRASVVTTAEPVVTVVLGVIVLGERLSPGILVGGTLVLVGVLLIERETPDGRPAAPSGED</sequence>
<dbReference type="AlphaFoldDB" id="M0MID2"/>
<dbReference type="STRING" id="1227455.C449_10346"/>
<evidence type="ECO:0000256" key="3">
    <source>
        <dbReference type="ARBA" id="ARBA00022989"/>
    </source>
</evidence>
<dbReference type="PANTHER" id="PTHR32322:SF2">
    <property type="entry name" value="EAMA DOMAIN-CONTAINING PROTEIN"/>
    <property type="match status" value="1"/>
</dbReference>
<reference evidence="7 8" key="1">
    <citation type="journal article" date="2014" name="PLoS Genet.">
        <title>Phylogenetically driven sequencing of extremely halophilic archaea reveals strategies for static and dynamic osmo-response.</title>
        <authorList>
            <person name="Becker E.A."/>
            <person name="Seitzer P.M."/>
            <person name="Tritt A."/>
            <person name="Larsen D."/>
            <person name="Krusor M."/>
            <person name="Yao A.I."/>
            <person name="Wu D."/>
            <person name="Madern D."/>
            <person name="Eisen J.A."/>
            <person name="Darling A.E."/>
            <person name="Facciotti M.T."/>
        </authorList>
    </citation>
    <scope>NUCLEOTIDE SEQUENCE [LARGE SCALE GENOMIC DNA]</scope>
    <source>
        <strain evidence="7 8">DSM 5350</strain>
    </source>
</reference>
<dbReference type="InterPro" id="IPR050638">
    <property type="entry name" value="AA-Vitamin_Transporters"/>
</dbReference>
<evidence type="ECO:0000313" key="7">
    <source>
        <dbReference type="EMBL" id="EMA44474.1"/>
    </source>
</evidence>
<keyword evidence="4 5" id="KW-0472">Membrane</keyword>
<feature type="transmembrane region" description="Helical" evidence="5">
    <location>
        <begin position="87"/>
        <end position="107"/>
    </location>
</feature>
<dbReference type="SUPFAM" id="SSF103481">
    <property type="entry name" value="Multidrug resistance efflux transporter EmrE"/>
    <property type="match status" value="2"/>
</dbReference>
<feature type="transmembrane region" description="Helical" evidence="5">
    <location>
        <begin position="257"/>
        <end position="273"/>
    </location>
</feature>
<evidence type="ECO:0000256" key="4">
    <source>
        <dbReference type="ARBA" id="ARBA00023136"/>
    </source>
</evidence>
<feature type="domain" description="EamA" evidence="6">
    <location>
        <begin position="1"/>
        <end position="130"/>
    </location>
</feature>
<keyword evidence="8" id="KW-1185">Reference proteome</keyword>
<dbReference type="PATRIC" id="fig|1227455.4.peg.2120"/>
<comment type="caution">
    <text evidence="7">The sequence shown here is derived from an EMBL/GenBank/DDBJ whole genome shotgun (WGS) entry which is preliminary data.</text>
</comment>
<dbReference type="InterPro" id="IPR000620">
    <property type="entry name" value="EamA_dom"/>
</dbReference>
<feature type="transmembrane region" description="Helical" evidence="5">
    <location>
        <begin position="140"/>
        <end position="158"/>
    </location>
</feature>
<organism evidence="7 8">
    <name type="scientific">Halococcus saccharolyticus DSM 5350</name>
    <dbReference type="NCBI Taxonomy" id="1227455"/>
    <lineage>
        <taxon>Archaea</taxon>
        <taxon>Methanobacteriati</taxon>
        <taxon>Methanobacteriota</taxon>
        <taxon>Stenosarchaea group</taxon>
        <taxon>Halobacteria</taxon>
        <taxon>Halobacteriales</taxon>
        <taxon>Halococcaceae</taxon>
        <taxon>Halococcus</taxon>
    </lineage>
</organism>
<feature type="domain" description="EamA" evidence="6">
    <location>
        <begin position="141"/>
        <end position="273"/>
    </location>
</feature>
<gene>
    <name evidence="7" type="ORF">C449_10346</name>
</gene>
<dbReference type="GO" id="GO:0016020">
    <property type="term" value="C:membrane"/>
    <property type="evidence" value="ECO:0007669"/>
    <property type="project" value="UniProtKB-SubCell"/>
</dbReference>
<dbReference type="Gene3D" id="1.10.3730.20">
    <property type="match status" value="1"/>
</dbReference>
<name>M0MID2_9EURY</name>
<proteinExistence type="predicted"/>
<evidence type="ECO:0000259" key="6">
    <source>
        <dbReference type="Pfam" id="PF00892"/>
    </source>
</evidence>
<dbReference type="Proteomes" id="UP000011669">
    <property type="component" value="Unassembled WGS sequence"/>
</dbReference>
<accession>M0MID2</accession>
<dbReference type="PANTHER" id="PTHR32322">
    <property type="entry name" value="INNER MEMBRANE TRANSPORTER"/>
    <property type="match status" value="1"/>
</dbReference>
<dbReference type="InParanoid" id="M0MID2"/>
<feature type="transmembrane region" description="Helical" evidence="5">
    <location>
        <begin position="170"/>
        <end position="189"/>
    </location>
</feature>
<comment type="subcellular location">
    <subcellularLocation>
        <location evidence="1">Membrane</location>
        <topology evidence="1">Multi-pass membrane protein</topology>
    </subcellularLocation>
</comment>
<feature type="transmembrane region" description="Helical" evidence="5">
    <location>
        <begin position="31"/>
        <end position="47"/>
    </location>
</feature>
<keyword evidence="3 5" id="KW-1133">Transmembrane helix</keyword>
<dbReference type="Pfam" id="PF00892">
    <property type="entry name" value="EamA"/>
    <property type="match status" value="2"/>
</dbReference>
<feature type="transmembrane region" description="Helical" evidence="5">
    <location>
        <begin position="59"/>
        <end position="81"/>
    </location>
</feature>
<keyword evidence="2 5" id="KW-0812">Transmembrane</keyword>
<feature type="transmembrane region" description="Helical" evidence="5">
    <location>
        <begin position="233"/>
        <end position="251"/>
    </location>
</feature>
<dbReference type="InterPro" id="IPR037185">
    <property type="entry name" value="EmrE-like"/>
</dbReference>